<keyword evidence="3" id="KW-1185">Reference proteome</keyword>
<proteinExistence type="predicted"/>
<evidence type="ECO:0000256" key="1">
    <source>
        <dbReference type="SAM" id="MobiDB-lite"/>
    </source>
</evidence>
<dbReference type="EMBL" id="BRPK01000001">
    <property type="protein sequence ID" value="GLB33195.1"/>
    <property type="molecule type" value="Genomic_DNA"/>
</dbReference>
<feature type="region of interest" description="Disordered" evidence="1">
    <location>
        <begin position="1"/>
        <end position="25"/>
    </location>
</feature>
<sequence length="68" mass="7570">MPRSVPQTSGYTDFHKGPVSSTKKTLEARLARDLGKLRRAFDDENTGSKQAGKNVARNIPAECLYNFQ</sequence>
<gene>
    <name evidence="2" type="ORF">LshimejAT787_0100800</name>
</gene>
<dbReference type="Proteomes" id="UP001063166">
    <property type="component" value="Unassembled WGS sequence"/>
</dbReference>
<accession>A0A9P3PC96</accession>
<comment type="caution">
    <text evidence="2">The sequence shown here is derived from an EMBL/GenBank/DDBJ whole genome shotgun (WGS) entry which is preliminary data.</text>
</comment>
<evidence type="ECO:0000313" key="3">
    <source>
        <dbReference type="Proteomes" id="UP001063166"/>
    </source>
</evidence>
<reference evidence="2" key="1">
    <citation type="submission" date="2022-07" db="EMBL/GenBank/DDBJ databases">
        <title>The genome of Lyophyllum shimeji provides insight into the initial evolution of ectomycorrhizal fungal genome.</title>
        <authorList>
            <person name="Kobayashi Y."/>
            <person name="Shibata T."/>
            <person name="Hirakawa H."/>
            <person name="Shigenobu S."/>
            <person name="Nishiyama T."/>
            <person name="Yamada A."/>
            <person name="Hasebe M."/>
            <person name="Kawaguchi M."/>
        </authorList>
    </citation>
    <scope>NUCLEOTIDE SEQUENCE</scope>
    <source>
        <strain evidence="2">AT787</strain>
    </source>
</reference>
<name>A0A9P3PC96_LYOSH</name>
<feature type="compositionally biased region" description="Polar residues" evidence="1">
    <location>
        <begin position="1"/>
        <end position="11"/>
    </location>
</feature>
<evidence type="ECO:0000313" key="2">
    <source>
        <dbReference type="EMBL" id="GLB33195.1"/>
    </source>
</evidence>
<protein>
    <submittedName>
        <fullName evidence="2">Uncharacterized protein</fullName>
    </submittedName>
</protein>
<dbReference type="AlphaFoldDB" id="A0A9P3PC96"/>
<organism evidence="2 3">
    <name type="scientific">Lyophyllum shimeji</name>
    <name type="common">Hon-shimeji</name>
    <name type="synonym">Tricholoma shimeji</name>
    <dbReference type="NCBI Taxonomy" id="47721"/>
    <lineage>
        <taxon>Eukaryota</taxon>
        <taxon>Fungi</taxon>
        <taxon>Dikarya</taxon>
        <taxon>Basidiomycota</taxon>
        <taxon>Agaricomycotina</taxon>
        <taxon>Agaricomycetes</taxon>
        <taxon>Agaricomycetidae</taxon>
        <taxon>Agaricales</taxon>
        <taxon>Tricholomatineae</taxon>
        <taxon>Lyophyllaceae</taxon>
        <taxon>Lyophyllum</taxon>
    </lineage>
</organism>